<keyword evidence="4" id="KW-1133">Transmembrane helix</keyword>
<feature type="transmembrane region" description="Helical" evidence="4">
    <location>
        <begin position="145"/>
        <end position="168"/>
    </location>
</feature>
<feature type="domain" description="GGDEF" evidence="5">
    <location>
        <begin position="214"/>
        <end position="343"/>
    </location>
</feature>
<gene>
    <name evidence="6" type="primary">yedQ</name>
    <name evidence="6" type="ORF">PSI9734_02104</name>
</gene>
<organism evidence="6 7">
    <name type="scientific">Pseudidiomarina piscicola</name>
    <dbReference type="NCBI Taxonomy" id="2614830"/>
    <lineage>
        <taxon>Bacteria</taxon>
        <taxon>Pseudomonadati</taxon>
        <taxon>Pseudomonadota</taxon>
        <taxon>Gammaproteobacteria</taxon>
        <taxon>Alteromonadales</taxon>
        <taxon>Idiomarinaceae</taxon>
        <taxon>Pseudidiomarina</taxon>
    </lineage>
</organism>
<dbReference type="CDD" id="cd01949">
    <property type="entry name" value="GGDEF"/>
    <property type="match status" value="1"/>
</dbReference>
<proteinExistence type="predicted"/>
<evidence type="ECO:0000313" key="7">
    <source>
        <dbReference type="Proteomes" id="UP000481517"/>
    </source>
</evidence>
<evidence type="ECO:0000259" key="5">
    <source>
        <dbReference type="PROSITE" id="PS50887"/>
    </source>
</evidence>
<feature type="transmembrane region" description="Helical" evidence="4">
    <location>
        <begin position="74"/>
        <end position="92"/>
    </location>
</feature>
<feature type="transmembrane region" description="Helical" evidence="4">
    <location>
        <begin position="22"/>
        <end position="41"/>
    </location>
</feature>
<evidence type="ECO:0000256" key="4">
    <source>
        <dbReference type="SAM" id="Phobius"/>
    </source>
</evidence>
<dbReference type="NCBIfam" id="TIGR00254">
    <property type="entry name" value="GGDEF"/>
    <property type="match status" value="1"/>
</dbReference>
<evidence type="ECO:0000256" key="3">
    <source>
        <dbReference type="ARBA" id="ARBA00034247"/>
    </source>
</evidence>
<dbReference type="GO" id="GO:0052621">
    <property type="term" value="F:diguanylate cyclase activity"/>
    <property type="evidence" value="ECO:0007669"/>
    <property type="project" value="UniProtKB-EC"/>
</dbReference>
<evidence type="ECO:0000313" key="6">
    <source>
        <dbReference type="EMBL" id="CAB0151736.1"/>
    </source>
</evidence>
<dbReference type="PANTHER" id="PTHR45138">
    <property type="entry name" value="REGULATORY COMPONENTS OF SENSORY TRANSDUCTION SYSTEM"/>
    <property type="match status" value="1"/>
</dbReference>
<name>A0A6S6WPR5_9GAMM</name>
<evidence type="ECO:0000256" key="1">
    <source>
        <dbReference type="ARBA" id="ARBA00001946"/>
    </source>
</evidence>
<dbReference type="GO" id="GO:1902201">
    <property type="term" value="P:negative regulation of bacterial-type flagellum-dependent cell motility"/>
    <property type="evidence" value="ECO:0007669"/>
    <property type="project" value="TreeGrafter"/>
</dbReference>
<protein>
    <recommendedName>
        <fullName evidence="2">diguanylate cyclase</fullName>
        <ecNumber evidence="2">2.7.7.65</ecNumber>
    </recommendedName>
</protein>
<dbReference type="RefSeq" id="WP_173921100.1">
    <property type="nucleotide sequence ID" value="NZ_CADCXY010000006.1"/>
</dbReference>
<feature type="transmembrane region" description="Helical" evidence="4">
    <location>
        <begin position="47"/>
        <end position="65"/>
    </location>
</feature>
<dbReference type="Proteomes" id="UP000481517">
    <property type="component" value="Unassembled WGS sequence"/>
</dbReference>
<dbReference type="GO" id="GO:0005886">
    <property type="term" value="C:plasma membrane"/>
    <property type="evidence" value="ECO:0007669"/>
    <property type="project" value="TreeGrafter"/>
</dbReference>
<evidence type="ECO:0000256" key="2">
    <source>
        <dbReference type="ARBA" id="ARBA00012528"/>
    </source>
</evidence>
<dbReference type="InterPro" id="IPR048435">
    <property type="entry name" value="MASE6"/>
</dbReference>
<dbReference type="InterPro" id="IPR050469">
    <property type="entry name" value="Diguanylate_Cyclase"/>
</dbReference>
<reference evidence="6 7" key="1">
    <citation type="submission" date="2020-02" db="EMBL/GenBank/DDBJ databases">
        <authorList>
            <person name="Rodrigo-Torres L."/>
            <person name="Arahal R. D."/>
            <person name="Lucena T."/>
        </authorList>
    </citation>
    <scope>NUCLEOTIDE SEQUENCE [LARGE SCALE GENOMIC DNA]</scope>
    <source>
        <strain evidence="6 7">CECT 9734</strain>
    </source>
</reference>
<dbReference type="PROSITE" id="PS50887">
    <property type="entry name" value="GGDEF"/>
    <property type="match status" value="1"/>
</dbReference>
<dbReference type="InterPro" id="IPR029787">
    <property type="entry name" value="Nucleotide_cyclase"/>
</dbReference>
<dbReference type="SUPFAM" id="SSF55073">
    <property type="entry name" value="Nucleotide cyclase"/>
    <property type="match status" value="1"/>
</dbReference>
<dbReference type="GO" id="GO:0043709">
    <property type="term" value="P:cell adhesion involved in single-species biofilm formation"/>
    <property type="evidence" value="ECO:0007669"/>
    <property type="project" value="TreeGrafter"/>
</dbReference>
<dbReference type="PANTHER" id="PTHR45138:SF9">
    <property type="entry name" value="DIGUANYLATE CYCLASE DGCM-RELATED"/>
    <property type="match status" value="1"/>
</dbReference>
<dbReference type="EMBL" id="CADCXY010000006">
    <property type="protein sequence ID" value="CAB0151736.1"/>
    <property type="molecule type" value="Genomic_DNA"/>
</dbReference>
<keyword evidence="4" id="KW-0812">Transmembrane</keyword>
<dbReference type="FunFam" id="3.30.70.270:FF:000001">
    <property type="entry name" value="Diguanylate cyclase domain protein"/>
    <property type="match status" value="1"/>
</dbReference>
<dbReference type="Pfam" id="PF00990">
    <property type="entry name" value="GGDEF"/>
    <property type="match status" value="1"/>
</dbReference>
<dbReference type="EC" id="2.7.7.65" evidence="2"/>
<dbReference type="InterPro" id="IPR043128">
    <property type="entry name" value="Rev_trsase/Diguanyl_cyclase"/>
</dbReference>
<dbReference type="Gene3D" id="3.30.70.270">
    <property type="match status" value="1"/>
</dbReference>
<dbReference type="AlphaFoldDB" id="A0A6S6WPR5"/>
<dbReference type="Pfam" id="PF20966">
    <property type="entry name" value="MASE6"/>
    <property type="match status" value="1"/>
</dbReference>
<feature type="transmembrane region" description="Helical" evidence="4">
    <location>
        <begin position="98"/>
        <end position="114"/>
    </location>
</feature>
<accession>A0A6S6WPR5</accession>
<keyword evidence="4" id="KW-0472">Membrane</keyword>
<dbReference type="SMART" id="SM00267">
    <property type="entry name" value="GGDEF"/>
    <property type="match status" value="1"/>
</dbReference>
<comment type="catalytic activity">
    <reaction evidence="3">
        <text>2 GTP = 3',3'-c-di-GMP + 2 diphosphate</text>
        <dbReference type="Rhea" id="RHEA:24898"/>
        <dbReference type="ChEBI" id="CHEBI:33019"/>
        <dbReference type="ChEBI" id="CHEBI:37565"/>
        <dbReference type="ChEBI" id="CHEBI:58805"/>
        <dbReference type="EC" id="2.7.7.65"/>
    </reaction>
</comment>
<dbReference type="InterPro" id="IPR000160">
    <property type="entry name" value="GGDEF_dom"/>
</dbReference>
<keyword evidence="7" id="KW-1185">Reference proteome</keyword>
<feature type="transmembrane region" description="Helical" evidence="4">
    <location>
        <begin position="121"/>
        <end position="139"/>
    </location>
</feature>
<keyword evidence="6" id="KW-0548">Nucleotidyltransferase</keyword>
<comment type="cofactor">
    <cofactor evidence="1">
        <name>Mg(2+)</name>
        <dbReference type="ChEBI" id="CHEBI:18420"/>
    </cofactor>
</comment>
<keyword evidence="6" id="KW-0808">Transferase</keyword>
<sequence length="343" mass="38752">MQLNVPTPSEQPFVHQSQLLRAVLKIIGVFSLLIGTINIFAFERFDIAAFNFVSAIVALLLLIYFQRSKQLLRTSWLTCAAVTFNVLMFIHLANGESYSVLWVMILPPIMFFLLGRAVGAWLTAALFLYVIVFMALQLPSAEPRAFSISGLLNITEVCIALWFLFRFYEGSRESAYRQLERQSMTDKLTGLYNRIKLDAVVAEQHQLVSSGQLKRSIVVIADIDDFKSINDQLGHIQGDKVLQHAATLLRNFTRDDGIIGRWGGEEFMLILPNYTLTQAQHYSDLLRRYIADHGTPFAQPLTMSFGLAELGKEIPAEQTFIRADRALYRAKEAGRNCVKVAHS</sequence>